<feature type="region of interest" description="Disordered" evidence="1">
    <location>
        <begin position="275"/>
        <end position="319"/>
    </location>
</feature>
<accession>A0AAJ0GNF1</accession>
<gene>
    <name evidence="2" type="ORF">B0T15DRAFT_576585</name>
</gene>
<reference evidence="2" key="2">
    <citation type="submission" date="2023-06" db="EMBL/GenBank/DDBJ databases">
        <authorList>
            <consortium name="Lawrence Berkeley National Laboratory"/>
            <person name="Mondo S.J."/>
            <person name="Hensen N."/>
            <person name="Bonometti L."/>
            <person name="Westerberg I."/>
            <person name="Brannstrom I.O."/>
            <person name="Guillou S."/>
            <person name="Cros-Aarteil S."/>
            <person name="Calhoun S."/>
            <person name="Haridas S."/>
            <person name="Kuo A."/>
            <person name="Pangilinan J."/>
            <person name="Riley R."/>
            <person name="Labutti K."/>
            <person name="Andreopoulos B."/>
            <person name="Lipzen A."/>
            <person name="Chen C."/>
            <person name="Yanf M."/>
            <person name="Daum C."/>
            <person name="Ng V."/>
            <person name="Clum A."/>
            <person name="Steindorff A."/>
            <person name="Ohm R."/>
            <person name="Martin F."/>
            <person name="Silar P."/>
            <person name="Natvig D."/>
            <person name="Lalanne C."/>
            <person name="Gautier V."/>
            <person name="Ament-Velasquez S.L."/>
            <person name="Kruys A."/>
            <person name="Hutchinson M.I."/>
            <person name="Powell A.J."/>
            <person name="Barry K."/>
            <person name="Miller A.N."/>
            <person name="Grigoriev I.V."/>
            <person name="Debuchy R."/>
            <person name="Gladieux P."/>
            <person name="Thoren M.H."/>
            <person name="Johannesson H."/>
        </authorList>
    </citation>
    <scope>NUCLEOTIDE SEQUENCE</scope>
    <source>
        <strain evidence="2">CBS 333.67</strain>
    </source>
</reference>
<name>A0AAJ0GNF1_9PEZI</name>
<dbReference type="AlphaFoldDB" id="A0AAJ0GNF1"/>
<feature type="region of interest" description="Disordered" evidence="1">
    <location>
        <begin position="333"/>
        <end position="385"/>
    </location>
</feature>
<dbReference type="RefSeq" id="XP_062718957.1">
    <property type="nucleotide sequence ID" value="XM_062871037.1"/>
</dbReference>
<organism evidence="2 3">
    <name type="scientific">Chaetomium strumarium</name>
    <dbReference type="NCBI Taxonomy" id="1170767"/>
    <lineage>
        <taxon>Eukaryota</taxon>
        <taxon>Fungi</taxon>
        <taxon>Dikarya</taxon>
        <taxon>Ascomycota</taxon>
        <taxon>Pezizomycotina</taxon>
        <taxon>Sordariomycetes</taxon>
        <taxon>Sordariomycetidae</taxon>
        <taxon>Sordariales</taxon>
        <taxon>Chaetomiaceae</taxon>
        <taxon>Chaetomium</taxon>
    </lineage>
</organism>
<proteinExistence type="predicted"/>
<evidence type="ECO:0000256" key="1">
    <source>
        <dbReference type="SAM" id="MobiDB-lite"/>
    </source>
</evidence>
<feature type="compositionally biased region" description="Basic and acidic residues" evidence="1">
    <location>
        <begin position="188"/>
        <end position="203"/>
    </location>
</feature>
<keyword evidence="3" id="KW-1185">Reference proteome</keyword>
<feature type="compositionally biased region" description="Basic residues" evidence="1">
    <location>
        <begin position="170"/>
        <end position="180"/>
    </location>
</feature>
<sequence length="488" mass="53629">MASESASLEQNKPSRSSCKLVPPCRSVQHGISIDSAGQTKTKPIGKYYFTEDALKYDLAALKKGEVYSREEFYRRAKTWYKAEIDRLLHLKRIEKEDKPEVTLTTQYPTEQREEDSRLIPAQAKGDRISSPAAAPSPTPSPAKAPTRVQPARAAKRKAAERLFTRSSRAPSRRTKGKLAKPHVSDPPPSKETRHPEPEAEPETKGNYALAAYDWAQFLSGNEEEHGRSPWSYIQFQGLDVAYFVMRLERAVRRKTCEIRLGRTGEPGLWSCCAARGATSKADDEEERRKERPKQQQKADCQRRIRNPPPGTKSRCVLDGPRYTAPVAPFTPKAALAPGEDWRSPTVTTTTITSPAKAGDDRKTKTANGGPASTTETTPAASGSKPGIISWAADEVRRRDELNKRAAAAAAAVAAGLAPEAEMEVSPTLGRWQVRARKLEGEELHPVEDLEANNVVEVSSLKFAVDLCACPSEGGAMEAGEEGLRVLMM</sequence>
<evidence type="ECO:0000313" key="2">
    <source>
        <dbReference type="EMBL" id="KAK3303177.1"/>
    </source>
</evidence>
<evidence type="ECO:0000313" key="3">
    <source>
        <dbReference type="Proteomes" id="UP001273166"/>
    </source>
</evidence>
<feature type="region of interest" description="Disordered" evidence="1">
    <location>
        <begin position="1"/>
        <end position="21"/>
    </location>
</feature>
<dbReference type="EMBL" id="JAUDZG010000006">
    <property type="protein sequence ID" value="KAK3303177.1"/>
    <property type="molecule type" value="Genomic_DNA"/>
</dbReference>
<dbReference type="GeneID" id="87889866"/>
<feature type="compositionally biased region" description="Polar residues" evidence="1">
    <location>
        <begin position="1"/>
        <end position="17"/>
    </location>
</feature>
<reference evidence="2" key="1">
    <citation type="journal article" date="2023" name="Mol. Phylogenet. Evol.">
        <title>Genome-scale phylogeny and comparative genomics of the fungal order Sordariales.</title>
        <authorList>
            <person name="Hensen N."/>
            <person name="Bonometti L."/>
            <person name="Westerberg I."/>
            <person name="Brannstrom I.O."/>
            <person name="Guillou S."/>
            <person name="Cros-Aarteil S."/>
            <person name="Calhoun S."/>
            <person name="Haridas S."/>
            <person name="Kuo A."/>
            <person name="Mondo S."/>
            <person name="Pangilinan J."/>
            <person name="Riley R."/>
            <person name="LaButti K."/>
            <person name="Andreopoulos B."/>
            <person name="Lipzen A."/>
            <person name="Chen C."/>
            <person name="Yan M."/>
            <person name="Daum C."/>
            <person name="Ng V."/>
            <person name="Clum A."/>
            <person name="Steindorff A."/>
            <person name="Ohm R.A."/>
            <person name="Martin F."/>
            <person name="Silar P."/>
            <person name="Natvig D.O."/>
            <person name="Lalanne C."/>
            <person name="Gautier V."/>
            <person name="Ament-Velasquez S.L."/>
            <person name="Kruys A."/>
            <person name="Hutchinson M.I."/>
            <person name="Powell A.J."/>
            <person name="Barry K."/>
            <person name="Miller A.N."/>
            <person name="Grigoriev I.V."/>
            <person name="Debuchy R."/>
            <person name="Gladieux P."/>
            <person name="Hiltunen Thoren M."/>
            <person name="Johannesson H."/>
        </authorList>
    </citation>
    <scope>NUCLEOTIDE SEQUENCE</scope>
    <source>
        <strain evidence="2">CBS 333.67</strain>
    </source>
</reference>
<dbReference type="Proteomes" id="UP001273166">
    <property type="component" value="Unassembled WGS sequence"/>
</dbReference>
<feature type="compositionally biased region" description="Low complexity" evidence="1">
    <location>
        <begin position="368"/>
        <end position="383"/>
    </location>
</feature>
<feature type="region of interest" description="Disordered" evidence="1">
    <location>
        <begin position="123"/>
        <end position="203"/>
    </location>
</feature>
<protein>
    <submittedName>
        <fullName evidence="2">Uncharacterized protein</fullName>
    </submittedName>
</protein>
<comment type="caution">
    <text evidence="2">The sequence shown here is derived from an EMBL/GenBank/DDBJ whole genome shotgun (WGS) entry which is preliminary data.</text>
</comment>